<dbReference type="Gene3D" id="3.40.50.150">
    <property type="entry name" value="Vaccinia Virus protein VP39"/>
    <property type="match status" value="1"/>
</dbReference>
<protein>
    <submittedName>
        <fullName evidence="2">Pseudaminic acid biosynthesis-associated methylase</fullName>
    </submittedName>
</protein>
<dbReference type="NCBIfam" id="TIGR03587">
    <property type="entry name" value="Pse_Me-ase"/>
    <property type="match status" value="1"/>
</dbReference>
<dbReference type="Pfam" id="PF08241">
    <property type="entry name" value="Methyltransf_11"/>
    <property type="match status" value="1"/>
</dbReference>
<gene>
    <name evidence="2" type="ordered locus">Emtol_0611</name>
</gene>
<keyword evidence="2" id="KW-0489">Methyltransferase</keyword>
<reference evidence="2 3" key="1">
    <citation type="submission" date="2011-07" db="EMBL/GenBank/DDBJ databases">
        <title>The complete genome of chromosome of Emticicia oligotrophica DSM 17448.</title>
        <authorList>
            <consortium name="US DOE Joint Genome Institute (JGI-PGF)"/>
            <person name="Lucas S."/>
            <person name="Han J."/>
            <person name="Lapidus A."/>
            <person name="Bruce D."/>
            <person name="Goodwin L."/>
            <person name="Pitluck S."/>
            <person name="Peters L."/>
            <person name="Kyrpides N."/>
            <person name="Mavromatis K."/>
            <person name="Ivanova N."/>
            <person name="Ovchinnikova G."/>
            <person name="Teshima H."/>
            <person name="Detter J.C."/>
            <person name="Tapia R."/>
            <person name="Han C."/>
            <person name="Land M."/>
            <person name="Hauser L."/>
            <person name="Markowitz V."/>
            <person name="Cheng J.-F."/>
            <person name="Hugenholtz P."/>
            <person name="Woyke T."/>
            <person name="Wu D."/>
            <person name="Tindall B."/>
            <person name="Pomrenke H."/>
            <person name="Brambilla E."/>
            <person name="Klenk H.-P."/>
            <person name="Eisen J.A."/>
        </authorList>
    </citation>
    <scope>NUCLEOTIDE SEQUENCE [LARGE SCALE GENOMIC DNA]</scope>
    <source>
        <strain evidence="2 3">DSM 17448</strain>
    </source>
</reference>
<keyword evidence="3" id="KW-1185">Reference proteome</keyword>
<dbReference type="InterPro" id="IPR013216">
    <property type="entry name" value="Methyltransf_11"/>
</dbReference>
<dbReference type="CDD" id="cd02440">
    <property type="entry name" value="AdoMet_MTases"/>
    <property type="match status" value="1"/>
</dbReference>
<proteinExistence type="predicted"/>
<dbReference type="Proteomes" id="UP000002875">
    <property type="component" value="Chromosome"/>
</dbReference>
<evidence type="ECO:0000313" key="2">
    <source>
        <dbReference type="EMBL" id="AFK01764.1"/>
    </source>
</evidence>
<evidence type="ECO:0000259" key="1">
    <source>
        <dbReference type="Pfam" id="PF08241"/>
    </source>
</evidence>
<accession>A0ABM5MXB8</accession>
<feature type="domain" description="Methyltransferase type 11" evidence="1">
    <location>
        <begin position="58"/>
        <end position="145"/>
    </location>
</feature>
<sequence>MQTKQEQFWSGEFGKNYTDRNSRKPEDWDKFYLDNWGITKIEMNEKFYGDLEKDAKILEVGCNTGMQLIGFQRSGFKNIYGIELQHYAVEKAKEYTQNINIIQGSGFDIPYKDNYFDLVCTNGVLIHISPDNLPKIMDEMVRCSKRYISCWEYYAPETTAINYRGNTDYLWKADYAQLFLDRFSNLRLVKKEIYPYVSQAESGNADCMCLLEKIS</sequence>
<dbReference type="SUPFAM" id="SSF53335">
    <property type="entry name" value="S-adenosyl-L-methionine-dependent methyltransferases"/>
    <property type="match status" value="1"/>
</dbReference>
<organism evidence="2 3">
    <name type="scientific">Emticicia oligotrophica (strain DSM 17448 / CIP 109782 / MTCC 6937 / GPTSA100-15)</name>
    <dbReference type="NCBI Taxonomy" id="929562"/>
    <lineage>
        <taxon>Bacteria</taxon>
        <taxon>Pseudomonadati</taxon>
        <taxon>Bacteroidota</taxon>
        <taxon>Cytophagia</taxon>
        <taxon>Cytophagales</taxon>
        <taxon>Leadbetterellaceae</taxon>
        <taxon>Emticicia</taxon>
    </lineage>
</organism>
<dbReference type="GO" id="GO:0032259">
    <property type="term" value="P:methylation"/>
    <property type="evidence" value="ECO:0007669"/>
    <property type="project" value="UniProtKB-KW"/>
</dbReference>
<dbReference type="EMBL" id="CP002961">
    <property type="protein sequence ID" value="AFK01764.1"/>
    <property type="molecule type" value="Genomic_DNA"/>
</dbReference>
<dbReference type="GO" id="GO:0008168">
    <property type="term" value="F:methyltransferase activity"/>
    <property type="evidence" value="ECO:0007669"/>
    <property type="project" value="UniProtKB-KW"/>
</dbReference>
<dbReference type="RefSeq" id="WP_015027467.1">
    <property type="nucleotide sequence ID" value="NC_018748.1"/>
</dbReference>
<keyword evidence="2" id="KW-0808">Transferase</keyword>
<name>A0ABM5MXB8_EMTOG</name>
<dbReference type="InterPro" id="IPR029063">
    <property type="entry name" value="SAM-dependent_MTases_sf"/>
</dbReference>
<dbReference type="InterPro" id="IPR020027">
    <property type="entry name" value="Pseudamin_synth-assoc_MeTrfase"/>
</dbReference>
<evidence type="ECO:0000313" key="3">
    <source>
        <dbReference type="Proteomes" id="UP000002875"/>
    </source>
</evidence>